<dbReference type="Gene3D" id="2.40.170.20">
    <property type="entry name" value="TonB-dependent receptor, beta-barrel domain"/>
    <property type="match status" value="1"/>
</dbReference>
<dbReference type="InterPro" id="IPR008969">
    <property type="entry name" value="CarboxyPept-like_regulatory"/>
</dbReference>
<evidence type="ECO:0000256" key="4">
    <source>
        <dbReference type="ARBA" id="ARBA00022692"/>
    </source>
</evidence>
<dbReference type="PROSITE" id="PS52016">
    <property type="entry name" value="TONB_DEPENDENT_REC_3"/>
    <property type="match status" value="1"/>
</dbReference>
<dbReference type="SUPFAM" id="SSF49464">
    <property type="entry name" value="Carboxypeptidase regulatory domain-like"/>
    <property type="match status" value="1"/>
</dbReference>
<dbReference type="GO" id="GO:0044718">
    <property type="term" value="P:siderophore transmembrane transport"/>
    <property type="evidence" value="ECO:0007669"/>
    <property type="project" value="TreeGrafter"/>
</dbReference>
<evidence type="ECO:0000256" key="9">
    <source>
        <dbReference type="ARBA" id="ARBA00023237"/>
    </source>
</evidence>
<evidence type="ECO:0000259" key="13">
    <source>
        <dbReference type="Pfam" id="PF07715"/>
    </source>
</evidence>
<accession>A0A2H1YHT3</accession>
<keyword evidence="8 14" id="KW-0675">Receptor</keyword>
<dbReference type="InterPro" id="IPR039426">
    <property type="entry name" value="TonB-dep_rcpt-like"/>
</dbReference>
<sequence length="752" mass="85759">MKINIFGIFILISTVVFSQNEFKGMIMNEHNPKNNLGVYGASVHWLDTSVGVTTNEKGWFTIPYKKSYKKLVVSFVGFKTDTITINATNNLKPIHHFLTENSTLEEVTINSKKKGIEKSYFHSQNLVTINSEELLKAACCNLAESFETNPSIDVNYSDALTGTKQIQMLGLTSPYLLITQENIPSIRGASQAFGLSFTPGTWVESIQITKGAGSVVNGFESISGQINTELVKPLTDAKFFLNTYASAGGRLELNTHFNQKITDKWQTGIYIHGNSRNEKFDKNNDGFLDNPLAKQVNIMNRWQYTDAQKGWISFINFRYLDDEKQVGQVAFNPDIHKGSSTFWGSEIKTKRFDTSAKVGYVFPDLPFQSIGFQVAYNKHNQDSYFGLRDYNIEHQSLFSSIIFNSIISDTRNKFKTGINFTFDAYDEFVKISTPQNFNRNEKSLGAFFEYGYDNADNLSITAGLRADTHTILGTFLTPRLHVRYTAWEKGVFKASIGRGKRSANIFTENQQFFGSSRQLIIDKKGNDIYGLNPEIAWNYGVSFLQGYTLFDKKGDVTFDFYRTDFQNQVVVDWENPQEIAFYNLDGKSVANSFQLEINQNIVPHLNTRFSYKYYDVNTDFKSGNLAKPLQAKHRFFANISYETHQKENHAQWKFDLTYNSIGEQRLPNTVSNPSAYQLPKYSESYNLLNTQVTKVFSKKFEIYAGVENITDYTQKNPILGSENPFGENFDSTIIYAPMFGRNFYAGLRFKIK</sequence>
<dbReference type="RefSeq" id="WP_193700520.1">
    <property type="nucleotide sequence ID" value="NZ_OENF01000038.1"/>
</dbReference>
<dbReference type="SUPFAM" id="SSF56935">
    <property type="entry name" value="Porins"/>
    <property type="match status" value="1"/>
</dbReference>
<evidence type="ECO:0000256" key="7">
    <source>
        <dbReference type="ARBA" id="ARBA00023136"/>
    </source>
</evidence>
<gene>
    <name evidence="14" type="ORF">TNO020_430053</name>
</gene>
<keyword evidence="4 10" id="KW-0812">Transmembrane</keyword>
<proteinExistence type="inferred from homology"/>
<dbReference type="InterPro" id="IPR012910">
    <property type="entry name" value="Plug_dom"/>
</dbReference>
<comment type="subcellular location">
    <subcellularLocation>
        <location evidence="1 10">Cell outer membrane</location>
        <topology evidence="1 10">Multi-pass membrane protein</topology>
    </subcellularLocation>
</comment>
<dbReference type="GO" id="GO:0009279">
    <property type="term" value="C:cell outer membrane"/>
    <property type="evidence" value="ECO:0007669"/>
    <property type="project" value="UniProtKB-SubCell"/>
</dbReference>
<evidence type="ECO:0000256" key="6">
    <source>
        <dbReference type="ARBA" id="ARBA00023077"/>
    </source>
</evidence>
<dbReference type="Pfam" id="PF13715">
    <property type="entry name" value="CarbopepD_reg_2"/>
    <property type="match status" value="1"/>
</dbReference>
<evidence type="ECO:0000256" key="3">
    <source>
        <dbReference type="ARBA" id="ARBA00022452"/>
    </source>
</evidence>
<dbReference type="Pfam" id="PF00593">
    <property type="entry name" value="TonB_dep_Rec_b-barrel"/>
    <property type="match status" value="1"/>
</dbReference>
<organism evidence="14 15">
    <name type="scientific">Tenacibaculum piscium</name>
    <dbReference type="NCBI Taxonomy" id="1458515"/>
    <lineage>
        <taxon>Bacteria</taxon>
        <taxon>Pseudomonadati</taxon>
        <taxon>Bacteroidota</taxon>
        <taxon>Flavobacteriia</taxon>
        <taxon>Flavobacteriales</taxon>
        <taxon>Flavobacteriaceae</taxon>
        <taxon>Tenacibaculum</taxon>
    </lineage>
</organism>
<evidence type="ECO:0000256" key="8">
    <source>
        <dbReference type="ARBA" id="ARBA00023170"/>
    </source>
</evidence>
<feature type="domain" description="TonB-dependent receptor-like beta-barrel" evidence="12">
    <location>
        <begin position="276"/>
        <end position="709"/>
    </location>
</feature>
<feature type="domain" description="TonB-dependent receptor plug" evidence="13">
    <location>
        <begin position="125"/>
        <end position="224"/>
    </location>
</feature>
<evidence type="ECO:0000256" key="1">
    <source>
        <dbReference type="ARBA" id="ARBA00004571"/>
    </source>
</evidence>
<keyword evidence="6 11" id="KW-0798">TonB box</keyword>
<keyword evidence="9 10" id="KW-0998">Cell outer membrane</keyword>
<dbReference type="EMBL" id="OENF01000038">
    <property type="protein sequence ID" value="SOS75049.1"/>
    <property type="molecule type" value="Genomic_DNA"/>
</dbReference>
<dbReference type="InterPro" id="IPR000531">
    <property type="entry name" value="Beta-barrel_TonB"/>
</dbReference>
<comment type="similarity">
    <text evidence="10 11">Belongs to the TonB-dependent receptor family.</text>
</comment>
<protein>
    <submittedName>
        <fullName evidence="14">TonB-dependent receptor</fullName>
    </submittedName>
</protein>
<dbReference type="InterPro" id="IPR037066">
    <property type="entry name" value="Plug_dom_sf"/>
</dbReference>
<evidence type="ECO:0000313" key="15">
    <source>
        <dbReference type="Proteomes" id="UP000234211"/>
    </source>
</evidence>
<dbReference type="AlphaFoldDB" id="A0A2H1YHT3"/>
<evidence type="ECO:0000256" key="10">
    <source>
        <dbReference type="PROSITE-ProRule" id="PRU01360"/>
    </source>
</evidence>
<evidence type="ECO:0000256" key="2">
    <source>
        <dbReference type="ARBA" id="ARBA00022448"/>
    </source>
</evidence>
<dbReference type="PANTHER" id="PTHR30069:SF29">
    <property type="entry name" value="HEMOGLOBIN AND HEMOGLOBIN-HAPTOGLOBIN-BINDING PROTEIN 1-RELATED"/>
    <property type="match status" value="1"/>
</dbReference>
<dbReference type="InterPro" id="IPR036942">
    <property type="entry name" value="Beta-barrel_TonB_sf"/>
</dbReference>
<evidence type="ECO:0000256" key="5">
    <source>
        <dbReference type="ARBA" id="ARBA00022729"/>
    </source>
</evidence>
<evidence type="ECO:0000259" key="12">
    <source>
        <dbReference type="Pfam" id="PF00593"/>
    </source>
</evidence>
<keyword evidence="2 10" id="KW-0813">Transport</keyword>
<dbReference type="Proteomes" id="UP000234211">
    <property type="component" value="Unassembled WGS sequence"/>
</dbReference>
<name>A0A2H1YHT3_9FLAO</name>
<evidence type="ECO:0000313" key="14">
    <source>
        <dbReference type="EMBL" id="SOS75049.1"/>
    </source>
</evidence>
<evidence type="ECO:0000256" key="11">
    <source>
        <dbReference type="RuleBase" id="RU003357"/>
    </source>
</evidence>
<dbReference type="Pfam" id="PF07715">
    <property type="entry name" value="Plug"/>
    <property type="match status" value="1"/>
</dbReference>
<keyword evidence="15" id="KW-1185">Reference proteome</keyword>
<keyword evidence="7 10" id="KW-0472">Membrane</keyword>
<dbReference type="Gene3D" id="2.170.130.10">
    <property type="entry name" value="TonB-dependent receptor, plug domain"/>
    <property type="match status" value="1"/>
</dbReference>
<keyword evidence="3 10" id="KW-1134">Transmembrane beta strand</keyword>
<reference evidence="15" key="1">
    <citation type="submission" date="2017-11" db="EMBL/GenBank/DDBJ databases">
        <authorList>
            <person name="Duchaud E."/>
        </authorList>
    </citation>
    <scope>NUCLEOTIDE SEQUENCE [LARGE SCALE GENOMIC DNA]</scope>
    <source>
        <strain evidence="15">Tenacibaculum sp. TNO020</strain>
    </source>
</reference>
<dbReference type="GO" id="GO:0015344">
    <property type="term" value="F:siderophore uptake transmembrane transporter activity"/>
    <property type="evidence" value="ECO:0007669"/>
    <property type="project" value="TreeGrafter"/>
</dbReference>
<dbReference type="PANTHER" id="PTHR30069">
    <property type="entry name" value="TONB-DEPENDENT OUTER MEMBRANE RECEPTOR"/>
    <property type="match status" value="1"/>
</dbReference>
<keyword evidence="5" id="KW-0732">Signal</keyword>